<organism evidence="1 2">
    <name type="scientific">Cystoisospora suis</name>
    <dbReference type="NCBI Taxonomy" id="483139"/>
    <lineage>
        <taxon>Eukaryota</taxon>
        <taxon>Sar</taxon>
        <taxon>Alveolata</taxon>
        <taxon>Apicomplexa</taxon>
        <taxon>Conoidasida</taxon>
        <taxon>Coccidia</taxon>
        <taxon>Eucoccidiorida</taxon>
        <taxon>Eimeriorina</taxon>
        <taxon>Sarcocystidae</taxon>
        <taxon>Cystoisospora</taxon>
    </lineage>
</organism>
<comment type="caution">
    <text evidence="1">The sequence shown here is derived from an EMBL/GenBank/DDBJ whole genome shotgun (WGS) entry which is preliminary data.</text>
</comment>
<dbReference type="VEuPathDB" id="ToxoDB:CSUI_001622"/>
<name>A0A2C6L7W6_9APIC</name>
<protein>
    <submittedName>
        <fullName evidence="1">Uncharacterized protein</fullName>
    </submittedName>
</protein>
<dbReference type="AlphaFoldDB" id="A0A2C6L7W6"/>
<gene>
    <name evidence="1" type="ORF">CSUI_001622</name>
</gene>
<dbReference type="EMBL" id="MIGC01000655">
    <property type="protein sequence ID" value="PHJ24527.1"/>
    <property type="molecule type" value="Genomic_DNA"/>
</dbReference>
<sequence length="69" mass="7959">MRTSQTDVKIVFESKERDLTREERLPYKDTPYEARGEGENELSPLMCVRDCPPTLERRARGVGVCRVTS</sequence>
<dbReference type="RefSeq" id="XP_067926200.1">
    <property type="nucleotide sequence ID" value="XM_068061827.1"/>
</dbReference>
<keyword evidence="2" id="KW-1185">Reference proteome</keyword>
<dbReference type="Proteomes" id="UP000221165">
    <property type="component" value="Unassembled WGS sequence"/>
</dbReference>
<evidence type="ECO:0000313" key="1">
    <source>
        <dbReference type="EMBL" id="PHJ24527.1"/>
    </source>
</evidence>
<accession>A0A2C6L7W6</accession>
<reference evidence="1 2" key="1">
    <citation type="journal article" date="2017" name="Int. J. Parasitol.">
        <title>The genome of the protozoan parasite Cystoisospora suis and a reverse vaccinology approach to identify vaccine candidates.</title>
        <authorList>
            <person name="Palmieri N."/>
            <person name="Shrestha A."/>
            <person name="Ruttkowski B."/>
            <person name="Beck T."/>
            <person name="Vogl C."/>
            <person name="Tomley F."/>
            <person name="Blake D.P."/>
            <person name="Joachim A."/>
        </authorList>
    </citation>
    <scope>NUCLEOTIDE SEQUENCE [LARGE SCALE GENOMIC DNA]</scope>
    <source>
        <strain evidence="1 2">Wien I</strain>
    </source>
</reference>
<proteinExistence type="predicted"/>
<dbReference type="GeneID" id="94425038"/>
<evidence type="ECO:0000313" key="2">
    <source>
        <dbReference type="Proteomes" id="UP000221165"/>
    </source>
</evidence>